<dbReference type="CDD" id="cd05687">
    <property type="entry name" value="S1_RPS1_repeat_ec1_hs1"/>
    <property type="match status" value="1"/>
</dbReference>
<feature type="binding site" evidence="5">
    <location>
        <position position="261"/>
    </location>
    <ligand>
        <name>isopentenyl diphosphate</name>
        <dbReference type="ChEBI" id="CHEBI:128769"/>
    </ligand>
</feature>
<dbReference type="PANTHER" id="PTHR30426:SF0">
    <property type="entry name" value="4-HYDROXY-3-METHYLBUT-2-ENYL DIPHOSPHATE REDUCTASE"/>
    <property type="match status" value="1"/>
</dbReference>
<dbReference type="UniPathway" id="UPA00059">
    <property type="reaction ID" value="UER00105"/>
</dbReference>
<dbReference type="GO" id="GO:0051539">
    <property type="term" value="F:4 iron, 4 sulfur cluster binding"/>
    <property type="evidence" value="ECO:0007669"/>
    <property type="project" value="UniProtKB-UniRule"/>
</dbReference>
<keyword evidence="5" id="KW-0560">Oxidoreductase</keyword>
<feature type="domain" description="S1 motif" evidence="6">
    <location>
        <begin position="318"/>
        <end position="386"/>
    </location>
</feature>
<dbReference type="AlphaFoldDB" id="A0A1T4X224"/>
<evidence type="ECO:0000256" key="1">
    <source>
        <dbReference type="ARBA" id="ARBA00022485"/>
    </source>
</evidence>
<dbReference type="Pfam" id="PF00575">
    <property type="entry name" value="S1"/>
    <property type="match status" value="4"/>
</dbReference>
<feature type="binding site" evidence="5">
    <location>
        <position position="123"/>
    </location>
    <ligand>
        <name>(2E)-4-hydroxy-3-methylbut-2-enyl diphosphate</name>
        <dbReference type="ChEBI" id="CHEBI:128753"/>
    </ligand>
</feature>
<dbReference type="GO" id="GO:0019288">
    <property type="term" value="P:isopentenyl diphosphate biosynthetic process, methylerythritol 4-phosphate pathway"/>
    <property type="evidence" value="ECO:0007669"/>
    <property type="project" value="UniProtKB-UniRule"/>
</dbReference>
<dbReference type="NCBIfam" id="NF002187">
    <property type="entry name" value="PRK01045.1-1"/>
    <property type="match status" value="1"/>
</dbReference>
<dbReference type="PRINTS" id="PR00681">
    <property type="entry name" value="RIBOSOMALS1"/>
</dbReference>
<feature type="binding site" evidence="5">
    <location>
        <position position="217"/>
    </location>
    <ligand>
        <name>(2E)-4-hydroxy-3-methylbut-2-enyl diphosphate</name>
        <dbReference type="ChEBI" id="CHEBI:128753"/>
    </ligand>
</feature>
<comment type="catalytic activity">
    <reaction evidence="5">
        <text>isopentenyl diphosphate + 2 oxidized [2Fe-2S]-[ferredoxin] + H2O = (2E)-4-hydroxy-3-methylbut-2-enyl diphosphate + 2 reduced [2Fe-2S]-[ferredoxin] + 2 H(+)</text>
        <dbReference type="Rhea" id="RHEA:24488"/>
        <dbReference type="Rhea" id="RHEA-COMP:10000"/>
        <dbReference type="Rhea" id="RHEA-COMP:10001"/>
        <dbReference type="ChEBI" id="CHEBI:15377"/>
        <dbReference type="ChEBI" id="CHEBI:15378"/>
        <dbReference type="ChEBI" id="CHEBI:33737"/>
        <dbReference type="ChEBI" id="CHEBI:33738"/>
        <dbReference type="ChEBI" id="CHEBI:128753"/>
        <dbReference type="ChEBI" id="CHEBI:128769"/>
        <dbReference type="EC" id="1.17.7.4"/>
    </reaction>
</comment>
<comment type="similarity">
    <text evidence="5">Belongs to the IspH family.</text>
</comment>
<dbReference type="Proteomes" id="UP000190105">
    <property type="component" value="Unassembled WGS sequence"/>
</dbReference>
<feature type="binding site" evidence="5">
    <location>
        <position position="217"/>
    </location>
    <ligand>
        <name>dimethylallyl diphosphate</name>
        <dbReference type="ChEBI" id="CHEBI:57623"/>
    </ligand>
</feature>
<feature type="binding site" evidence="5">
    <location>
        <position position="123"/>
    </location>
    <ligand>
        <name>dimethylallyl diphosphate</name>
        <dbReference type="ChEBI" id="CHEBI:57623"/>
    </ligand>
</feature>
<dbReference type="GO" id="GO:0046872">
    <property type="term" value="F:metal ion binding"/>
    <property type="evidence" value="ECO:0007669"/>
    <property type="project" value="UniProtKB-KW"/>
</dbReference>
<dbReference type="HAMAP" id="MF_00191">
    <property type="entry name" value="IspH"/>
    <property type="match status" value="1"/>
</dbReference>
<feature type="domain" description="S1 motif" evidence="6">
    <location>
        <begin position="493"/>
        <end position="561"/>
    </location>
</feature>
<feature type="binding site" evidence="5">
    <location>
        <position position="123"/>
    </location>
    <ligand>
        <name>isopentenyl diphosphate</name>
        <dbReference type="ChEBI" id="CHEBI:128769"/>
    </ligand>
</feature>
<evidence type="ECO:0000259" key="6">
    <source>
        <dbReference type="PROSITE" id="PS50126"/>
    </source>
</evidence>
<comment type="pathway">
    <text evidence="5">Isoprenoid biosynthesis; isopentenyl diphosphate biosynthesis via DXP pathway; isopentenyl diphosphate from 1-deoxy-D-xylulose 5-phosphate: step 6/6.</text>
</comment>
<comment type="cofactor">
    <cofactor evidence="5">
        <name>[4Fe-4S] cluster</name>
        <dbReference type="ChEBI" id="CHEBI:49883"/>
    </cofactor>
    <text evidence="5">Binds 1 [4Fe-4S] cluster per subunit.</text>
</comment>
<dbReference type="PROSITE" id="PS50126">
    <property type="entry name" value="S1"/>
    <property type="match status" value="4"/>
</dbReference>
<dbReference type="CDD" id="cd04465">
    <property type="entry name" value="S1_RPS1_repeat_ec2_hs2"/>
    <property type="match status" value="1"/>
</dbReference>
<feature type="binding site" evidence="5">
    <location>
        <position position="218"/>
    </location>
    <ligand>
        <name>isopentenyl diphosphate</name>
        <dbReference type="ChEBI" id="CHEBI:128769"/>
    </ligand>
</feature>
<keyword evidence="5" id="KW-0414">Isoprene biosynthesis</keyword>
<keyword evidence="4 5" id="KW-0411">Iron-sulfur</keyword>
<evidence type="ECO:0000313" key="8">
    <source>
        <dbReference type="Proteomes" id="UP000190105"/>
    </source>
</evidence>
<feature type="binding site" evidence="5">
    <location>
        <position position="218"/>
    </location>
    <ligand>
        <name>dimethylallyl diphosphate</name>
        <dbReference type="ChEBI" id="CHEBI:57623"/>
    </ligand>
</feature>
<feature type="binding site" evidence="5">
    <location>
        <position position="73"/>
    </location>
    <ligand>
        <name>isopentenyl diphosphate</name>
        <dbReference type="ChEBI" id="CHEBI:128769"/>
    </ligand>
</feature>
<dbReference type="Pfam" id="PF02401">
    <property type="entry name" value="LYTB"/>
    <property type="match status" value="1"/>
</dbReference>
<dbReference type="OrthoDB" id="9804077at2"/>
<feature type="binding site" evidence="5">
    <location>
        <position position="73"/>
    </location>
    <ligand>
        <name>dimethylallyl diphosphate</name>
        <dbReference type="ChEBI" id="CHEBI:57623"/>
    </ligand>
</feature>
<dbReference type="GO" id="GO:0051745">
    <property type="term" value="F:4-hydroxy-3-methylbut-2-enyl diphosphate reductase activity"/>
    <property type="evidence" value="ECO:0007669"/>
    <property type="project" value="UniProtKB-UniRule"/>
</dbReference>
<feature type="binding site" evidence="5">
    <location>
        <position position="40"/>
    </location>
    <ligand>
        <name>isopentenyl diphosphate</name>
        <dbReference type="ChEBI" id="CHEBI:128769"/>
    </ligand>
</feature>
<dbReference type="InterPro" id="IPR035104">
    <property type="entry name" value="Ribosomal_protein_S1-like"/>
</dbReference>
<dbReference type="EC" id="1.17.7.4" evidence="5"/>
<feature type="binding site" evidence="5">
    <location>
        <position position="217"/>
    </location>
    <ligand>
        <name>isopentenyl diphosphate</name>
        <dbReference type="ChEBI" id="CHEBI:128769"/>
    </ligand>
</feature>
<comment type="catalytic activity">
    <reaction evidence="5">
        <text>dimethylallyl diphosphate + 2 oxidized [2Fe-2S]-[ferredoxin] + H2O = (2E)-4-hydroxy-3-methylbut-2-enyl diphosphate + 2 reduced [2Fe-2S]-[ferredoxin] + 2 H(+)</text>
        <dbReference type="Rhea" id="RHEA:24825"/>
        <dbReference type="Rhea" id="RHEA-COMP:10000"/>
        <dbReference type="Rhea" id="RHEA-COMP:10001"/>
        <dbReference type="ChEBI" id="CHEBI:15377"/>
        <dbReference type="ChEBI" id="CHEBI:15378"/>
        <dbReference type="ChEBI" id="CHEBI:33737"/>
        <dbReference type="ChEBI" id="CHEBI:33738"/>
        <dbReference type="ChEBI" id="CHEBI:57623"/>
        <dbReference type="ChEBI" id="CHEBI:128753"/>
        <dbReference type="EC" id="1.17.7.4"/>
    </reaction>
</comment>
<name>A0A1T4X224_9CLOT</name>
<dbReference type="STRING" id="1147123.SAMN05443428_10552"/>
<feature type="domain" description="S1 motif" evidence="6">
    <location>
        <begin position="404"/>
        <end position="470"/>
    </location>
</feature>
<dbReference type="NCBIfam" id="TIGR00216">
    <property type="entry name" value="ispH_lytB"/>
    <property type="match status" value="1"/>
</dbReference>
<evidence type="ECO:0000256" key="2">
    <source>
        <dbReference type="ARBA" id="ARBA00022723"/>
    </source>
</evidence>
<feature type="binding site" evidence="5">
    <location>
        <position position="261"/>
    </location>
    <ligand>
        <name>dimethylallyl diphosphate</name>
        <dbReference type="ChEBI" id="CHEBI:57623"/>
    </ligand>
</feature>
<dbReference type="CDD" id="cd13944">
    <property type="entry name" value="lytB_ispH"/>
    <property type="match status" value="1"/>
</dbReference>
<feature type="binding site" evidence="5">
    <location>
        <position position="218"/>
    </location>
    <ligand>
        <name>(2E)-4-hydroxy-3-methylbut-2-enyl diphosphate</name>
        <dbReference type="ChEBI" id="CHEBI:128753"/>
    </ligand>
</feature>
<sequence length="650" mass="73211">MQITIAKSAGFCFGVQNAVQKAEDVALKGERAVTLGPIIHNSQVIENLKAKGVDVAEDISEINEQSKVIIRSHGISKEDYNRLMALNAEIVDATCPYVKNIHKIVQEKHDLGYKIIIIGDKEHPEVKGVNGWCENSAIIINSLDDINIQKNFEKVCIVAQTTFNEEKWQEIVCSLIKISKEILIFNTICSATQVRQQEAKELSKKVDAMIVIGGKESSNTKKLYEICRENCPLTIFAETAEDIDLNLFKDVNSIGITAGASTPDYVIKEAVDKINNFNNKQQINIEKEKKKVDKQNIVKNEPNEMDEYFTGYEEVYEDSIVNGTVLLVNDKEVFFDIGYKSDAVLPVEEASNFPVNLKEKFKVGDTFELQVIKMNDGEGNVLVSRKPLEKQEFIDKLYEYKEKGQYIDVAVIRENKGGLECQYGDVKAFMPVSQIGLVKDEDIKSYVGKKLSVKVIDVKERKNTVELVVSRRDLLKQEREKRASEFFERVKEGQVFKGTVKSMIDVGAFVNVGDVDVFVPVSEISWKRIKTPKDVLKESDTVELIIIKVNAEEKKVTGSIKRAGKEPWQEFIEKYKAEDVIDVKIVRFAEFGAFAEIIPGVDGLIHISNLSDRRINKPQDAVKIGQIVKAKVTGIDLESKRVSLSLKDVE</sequence>
<dbReference type="InterPro" id="IPR003029">
    <property type="entry name" value="S1_domain"/>
</dbReference>
<feature type="binding site" evidence="5">
    <location>
        <position position="95"/>
    </location>
    <ligand>
        <name>[4Fe-4S] cluster</name>
        <dbReference type="ChEBI" id="CHEBI:49883"/>
    </ligand>
</feature>
<keyword evidence="2 5" id="KW-0479">Metal-binding</keyword>
<dbReference type="PANTHER" id="PTHR30426">
    <property type="entry name" value="4-HYDROXY-3-METHYLBUT-2-ENYL DIPHOSPHATE REDUCTASE"/>
    <property type="match status" value="1"/>
</dbReference>
<dbReference type="Gene3D" id="3.40.1010.20">
    <property type="entry name" value="4-hydroxy-3-methylbut-2-enyl diphosphate reductase, catalytic domain"/>
    <property type="match status" value="2"/>
</dbReference>
<evidence type="ECO:0000313" key="7">
    <source>
        <dbReference type="EMBL" id="SKA83198.1"/>
    </source>
</evidence>
<dbReference type="SUPFAM" id="SSF50249">
    <property type="entry name" value="Nucleic acid-binding proteins"/>
    <property type="match status" value="4"/>
</dbReference>
<feature type="binding site" evidence="5">
    <location>
        <position position="219"/>
    </location>
    <ligand>
        <name>isopentenyl diphosphate</name>
        <dbReference type="ChEBI" id="CHEBI:128769"/>
    </ligand>
</feature>
<comment type="pathway">
    <text evidence="5">Isoprenoid biosynthesis; dimethylallyl diphosphate biosynthesis; dimethylallyl diphosphate from (2E)-4-hydroxy-3-methylbutenyl diphosphate: step 1/1.</text>
</comment>
<dbReference type="NCBIfam" id="NF000907">
    <property type="entry name" value="PRK00087.1"/>
    <property type="match status" value="1"/>
</dbReference>
<feature type="binding site" evidence="5">
    <location>
        <position position="219"/>
    </location>
    <ligand>
        <name>(2E)-4-hydroxy-3-methylbut-2-enyl diphosphate</name>
        <dbReference type="ChEBI" id="CHEBI:128753"/>
    </ligand>
</feature>
<feature type="binding site" evidence="5">
    <location>
        <position position="189"/>
    </location>
    <ligand>
        <name>[4Fe-4S] cluster</name>
        <dbReference type="ChEBI" id="CHEBI:49883"/>
    </ligand>
</feature>
<comment type="function">
    <text evidence="5">Catalyzes the conversion of 1-hydroxy-2-methyl-2-(E)-butenyl 4-diphosphate (HMBPP) into a mixture of isopentenyl diphosphate (IPP) and dimethylallyl diphosphate (DMAPP). Acts in the terminal step of the DOXP/MEP pathway for isoprenoid precursor biosynthesis.</text>
</comment>
<evidence type="ECO:0000256" key="4">
    <source>
        <dbReference type="ARBA" id="ARBA00023014"/>
    </source>
</evidence>
<feature type="domain" description="S1 motif" evidence="6">
    <location>
        <begin position="578"/>
        <end position="647"/>
    </location>
</feature>
<evidence type="ECO:0000256" key="3">
    <source>
        <dbReference type="ARBA" id="ARBA00023004"/>
    </source>
</evidence>
<feature type="binding site" evidence="5">
    <location>
        <position position="12"/>
    </location>
    <ligand>
        <name>[4Fe-4S] cluster</name>
        <dbReference type="ChEBI" id="CHEBI:49883"/>
    </ligand>
</feature>
<feature type="binding site" evidence="5">
    <location>
        <position position="161"/>
    </location>
    <ligand>
        <name>(2E)-4-hydroxy-3-methylbut-2-enyl diphosphate</name>
        <dbReference type="ChEBI" id="CHEBI:128753"/>
    </ligand>
</feature>
<dbReference type="EMBL" id="FUYH01000005">
    <property type="protein sequence ID" value="SKA83198.1"/>
    <property type="molecule type" value="Genomic_DNA"/>
</dbReference>
<dbReference type="Gene3D" id="3.40.50.11270">
    <property type="match status" value="1"/>
</dbReference>
<dbReference type="Gene3D" id="2.40.50.140">
    <property type="entry name" value="Nucleic acid-binding proteins"/>
    <property type="match status" value="3"/>
</dbReference>
<feature type="binding site" evidence="5">
    <location>
        <position position="73"/>
    </location>
    <ligand>
        <name>(2E)-4-hydroxy-3-methylbut-2-enyl diphosphate</name>
        <dbReference type="ChEBI" id="CHEBI:128753"/>
    </ligand>
</feature>
<proteinExistence type="inferred from homology"/>
<dbReference type="GO" id="GO:0050992">
    <property type="term" value="P:dimethylallyl diphosphate biosynthetic process"/>
    <property type="evidence" value="ECO:0007669"/>
    <property type="project" value="UniProtKB-UniRule"/>
</dbReference>
<feature type="active site" description="Proton donor" evidence="5">
    <location>
        <position position="125"/>
    </location>
</feature>
<keyword evidence="1 5" id="KW-0004">4Fe-4S</keyword>
<organism evidence="7 8">
    <name type="scientific">Caloramator quimbayensis</name>
    <dbReference type="NCBI Taxonomy" id="1147123"/>
    <lineage>
        <taxon>Bacteria</taxon>
        <taxon>Bacillati</taxon>
        <taxon>Bacillota</taxon>
        <taxon>Clostridia</taxon>
        <taxon>Eubacteriales</taxon>
        <taxon>Clostridiaceae</taxon>
        <taxon>Caloramator</taxon>
    </lineage>
</organism>
<dbReference type="GO" id="GO:0016114">
    <property type="term" value="P:terpenoid biosynthetic process"/>
    <property type="evidence" value="ECO:0007669"/>
    <property type="project" value="UniProtKB-UniRule"/>
</dbReference>
<dbReference type="UniPathway" id="UPA00056">
    <property type="reaction ID" value="UER00097"/>
</dbReference>
<reference evidence="8" key="1">
    <citation type="submission" date="2017-02" db="EMBL/GenBank/DDBJ databases">
        <authorList>
            <person name="Varghese N."/>
            <person name="Submissions S."/>
        </authorList>
    </citation>
    <scope>NUCLEOTIDE SEQUENCE [LARGE SCALE GENOMIC DNA]</scope>
    <source>
        <strain evidence="8">USBA 833</strain>
    </source>
</reference>
<keyword evidence="8" id="KW-1185">Reference proteome</keyword>
<feature type="binding site" evidence="5">
    <location>
        <position position="40"/>
    </location>
    <ligand>
        <name>dimethylallyl diphosphate</name>
        <dbReference type="ChEBI" id="CHEBI:57623"/>
    </ligand>
</feature>
<protein>
    <recommendedName>
        <fullName evidence="5">4-hydroxy-3-methylbut-2-enyl diphosphate reductase</fullName>
        <shortName evidence="5">HMBPP reductase</shortName>
        <ecNumber evidence="5">1.17.7.4</ecNumber>
    </recommendedName>
</protein>
<feature type="binding site" evidence="5">
    <location>
        <position position="219"/>
    </location>
    <ligand>
        <name>dimethylallyl diphosphate</name>
        <dbReference type="ChEBI" id="CHEBI:57623"/>
    </ligand>
</feature>
<keyword evidence="3 5" id="KW-0408">Iron</keyword>
<gene>
    <name evidence="5" type="primary">ispH</name>
    <name evidence="7" type="ORF">SAMN05443428_10552</name>
</gene>
<dbReference type="RefSeq" id="WP_078695876.1">
    <property type="nucleotide sequence ID" value="NZ_FUYH01000005.1"/>
</dbReference>
<dbReference type="InterPro" id="IPR003451">
    <property type="entry name" value="LytB/IspH"/>
</dbReference>
<evidence type="ECO:0000256" key="5">
    <source>
        <dbReference type="HAMAP-Rule" id="MF_00191"/>
    </source>
</evidence>
<accession>A0A1T4X224</accession>
<feature type="binding site" evidence="5">
    <location>
        <position position="261"/>
    </location>
    <ligand>
        <name>(2E)-4-hydroxy-3-methylbut-2-enyl diphosphate</name>
        <dbReference type="ChEBI" id="CHEBI:128753"/>
    </ligand>
</feature>
<dbReference type="InterPro" id="IPR012340">
    <property type="entry name" value="NA-bd_OB-fold"/>
</dbReference>
<dbReference type="GO" id="GO:0003676">
    <property type="term" value="F:nucleic acid binding"/>
    <property type="evidence" value="ECO:0007669"/>
    <property type="project" value="InterPro"/>
</dbReference>
<feature type="binding site" evidence="5">
    <location>
        <position position="40"/>
    </location>
    <ligand>
        <name>(2E)-4-hydroxy-3-methylbut-2-enyl diphosphate</name>
        <dbReference type="ChEBI" id="CHEBI:128753"/>
    </ligand>
</feature>
<dbReference type="SMART" id="SM00316">
    <property type="entry name" value="S1"/>
    <property type="match status" value="4"/>
</dbReference>